<name>A0A1V6TQR0_9EURO</name>
<dbReference type="AlphaFoldDB" id="A0A1V6TQR0"/>
<evidence type="ECO:0000313" key="3">
    <source>
        <dbReference type="Proteomes" id="UP000191285"/>
    </source>
</evidence>
<feature type="compositionally biased region" description="Basic residues" evidence="1">
    <location>
        <begin position="187"/>
        <end position="197"/>
    </location>
</feature>
<comment type="caution">
    <text evidence="2">The sequence shown here is derived from an EMBL/GenBank/DDBJ whole genome shotgun (WGS) entry which is preliminary data.</text>
</comment>
<dbReference type="Proteomes" id="UP000191285">
    <property type="component" value="Unassembled WGS sequence"/>
</dbReference>
<feature type="region of interest" description="Disordered" evidence="1">
    <location>
        <begin position="73"/>
        <end position="120"/>
    </location>
</feature>
<dbReference type="InterPro" id="IPR036188">
    <property type="entry name" value="FAD/NAD-bd_sf"/>
</dbReference>
<reference evidence="3" key="1">
    <citation type="journal article" date="2017" name="Nat. Microbiol.">
        <title>Global analysis of biosynthetic gene clusters reveals vast potential of secondary metabolite production in Penicillium species.</title>
        <authorList>
            <person name="Nielsen J.C."/>
            <person name="Grijseels S."/>
            <person name="Prigent S."/>
            <person name="Ji B."/>
            <person name="Dainat J."/>
            <person name="Nielsen K.F."/>
            <person name="Frisvad J.C."/>
            <person name="Workman M."/>
            <person name="Nielsen J."/>
        </authorList>
    </citation>
    <scope>NUCLEOTIDE SEQUENCE [LARGE SCALE GENOMIC DNA]</scope>
    <source>
        <strain evidence="3">IBT 24891</strain>
    </source>
</reference>
<gene>
    <name evidence="2" type="ORF">PENSTE_c003G07708</name>
</gene>
<keyword evidence="3" id="KW-1185">Reference proteome</keyword>
<dbReference type="OrthoDB" id="76038at2759"/>
<proteinExistence type="predicted"/>
<feature type="compositionally biased region" description="Basic and acidic residues" evidence="1">
    <location>
        <begin position="73"/>
        <end position="98"/>
    </location>
</feature>
<evidence type="ECO:0000256" key="1">
    <source>
        <dbReference type="SAM" id="MobiDB-lite"/>
    </source>
</evidence>
<evidence type="ECO:0000313" key="2">
    <source>
        <dbReference type="EMBL" id="OQE28486.1"/>
    </source>
</evidence>
<organism evidence="2 3">
    <name type="scientific">Penicillium steckii</name>
    <dbReference type="NCBI Taxonomy" id="303698"/>
    <lineage>
        <taxon>Eukaryota</taxon>
        <taxon>Fungi</taxon>
        <taxon>Dikarya</taxon>
        <taxon>Ascomycota</taxon>
        <taxon>Pezizomycotina</taxon>
        <taxon>Eurotiomycetes</taxon>
        <taxon>Eurotiomycetidae</taxon>
        <taxon>Eurotiales</taxon>
        <taxon>Aspergillaceae</taxon>
        <taxon>Penicillium</taxon>
    </lineage>
</organism>
<sequence length="583" mass="65570">MHTSFSETEIRDVIIIGAGPCGLGVAARLQEETPSAMFTDEEHQRYHWIRKHTGRMNLVQARHRKLNGVRAEKWNGEKKCPREQQCKGNETDGERRGSTDSVSSVPSLSSSTSSEAPYSTLVLDGTGDQWMQRWNNAFRMLEIKQLRSPMFFHPDPGDRDGMLAYTQEVGREHDLWEISGCVGKEMSKHKKKKRRQGGKQQSIGGEIDERDRKDYYSPSTDLFSDYCNSIVDRYGLDEPGQILKQEVTGISYDYLPERGDVPVSNSKVFTVTSSTGQKFYSRAVVLAIGAGGANISKIFPWKPTTEEEGASACCHSMEMKMFPSINVKNKIQSRRQTNVVVVGGGLSSAQLVDLAVRKGVTKVWLLMRSDFKVKHFDISLPWMGKYKNWEKAAFWSADTDEERLEMMKVARNGGSITPYYTRIVKQHAAHNRASIHPRTVITSHEYNLDTQSWSLTTDPPIPNLPPIDYIYFATGARADVREMSLLSEINAQYPIEVKEGLPCLTDDLMWREDVPLFMTGRMAALRLGPGAPNLEGARLGAERISWGLEEILEKKKEVGEQCEGFCGLGNRYATLVGDDSTEE</sequence>
<protein>
    <submittedName>
        <fullName evidence="2">Uncharacterized protein</fullName>
    </submittedName>
</protein>
<dbReference type="SUPFAM" id="SSF51905">
    <property type="entry name" value="FAD/NAD(P)-binding domain"/>
    <property type="match status" value="2"/>
</dbReference>
<accession>A0A1V6TQR0</accession>
<dbReference type="EMBL" id="MLKD01000003">
    <property type="protein sequence ID" value="OQE28486.1"/>
    <property type="molecule type" value="Genomic_DNA"/>
</dbReference>
<dbReference type="PANTHER" id="PTHR38663:SF1">
    <property type="entry name" value="L-ORNITHINE N(5)-MONOOXYGENASE"/>
    <property type="match status" value="1"/>
</dbReference>
<feature type="compositionally biased region" description="Low complexity" evidence="1">
    <location>
        <begin position="99"/>
        <end position="114"/>
    </location>
</feature>
<dbReference type="PANTHER" id="PTHR38663">
    <property type="match status" value="1"/>
</dbReference>
<feature type="region of interest" description="Disordered" evidence="1">
    <location>
        <begin position="187"/>
        <end position="213"/>
    </location>
</feature>
<dbReference type="Gene3D" id="3.50.50.60">
    <property type="entry name" value="FAD/NAD(P)-binding domain"/>
    <property type="match status" value="2"/>
</dbReference>